<dbReference type="Pfam" id="PF02517">
    <property type="entry name" value="Rce1-like"/>
    <property type="match status" value="1"/>
</dbReference>
<feature type="transmembrane region" description="Helical" evidence="1">
    <location>
        <begin position="181"/>
        <end position="211"/>
    </location>
</feature>
<dbReference type="AlphaFoldDB" id="A0A4R3J815"/>
<gene>
    <name evidence="4" type="ORF">EDD74_13626</name>
    <name evidence="3" type="ORF">FAEUMB_19980</name>
</gene>
<dbReference type="PANTHER" id="PTHR36435">
    <property type="entry name" value="SLR1288 PROTEIN"/>
    <property type="match status" value="1"/>
</dbReference>
<dbReference type="GO" id="GO:0080120">
    <property type="term" value="P:CAAX-box protein maturation"/>
    <property type="evidence" value="ECO:0007669"/>
    <property type="project" value="UniProtKB-ARBA"/>
</dbReference>
<feature type="transmembrane region" description="Helical" evidence="1">
    <location>
        <begin position="145"/>
        <end position="169"/>
    </location>
</feature>
<accession>A0A4R3J815</accession>
<dbReference type="InterPro" id="IPR052710">
    <property type="entry name" value="CAAX_protease"/>
</dbReference>
<reference evidence="4 5" key="2">
    <citation type="submission" date="2019-03" db="EMBL/GenBank/DDBJ databases">
        <title>Genomic Encyclopedia of Type Strains, Phase IV (KMG-IV): sequencing the most valuable type-strain genomes for metagenomic binning, comparative biology and taxonomic classification.</title>
        <authorList>
            <person name="Goeker M."/>
        </authorList>
    </citation>
    <scope>NUCLEOTIDE SEQUENCE [LARGE SCALE GENOMIC DNA]</scope>
    <source>
        <strain evidence="4 5">DSM 103426</strain>
    </source>
</reference>
<dbReference type="InterPro" id="IPR003675">
    <property type="entry name" value="Rce1/LyrA-like_dom"/>
</dbReference>
<dbReference type="EMBL" id="SLZV01000036">
    <property type="protein sequence ID" value="TCS61592.1"/>
    <property type="molecule type" value="Genomic_DNA"/>
</dbReference>
<organism evidence="4 5">
    <name type="scientific">Faecalimonas umbilicata</name>
    <dbReference type="NCBI Taxonomy" id="1912855"/>
    <lineage>
        <taxon>Bacteria</taxon>
        <taxon>Bacillati</taxon>
        <taxon>Bacillota</taxon>
        <taxon>Clostridia</taxon>
        <taxon>Lachnospirales</taxon>
        <taxon>Lachnospiraceae</taxon>
        <taxon>Faecalimonas</taxon>
    </lineage>
</organism>
<evidence type="ECO:0000313" key="6">
    <source>
        <dbReference type="Proteomes" id="UP000702954"/>
    </source>
</evidence>
<keyword evidence="6" id="KW-1185">Reference proteome</keyword>
<dbReference type="Proteomes" id="UP000702954">
    <property type="component" value="Unassembled WGS sequence"/>
</dbReference>
<reference evidence="3 6" key="1">
    <citation type="journal article" date="2018" name="Int. J. Syst. Evol. Microbiol.">
        <title>Draft Genome Sequence of Faecalimonas umbilicata JCM 30896T, an Acetate-Producing Bacterium Isolated from Human Feces.</title>
        <authorList>
            <person name="Sakamoto M."/>
            <person name="Ikeyama N."/>
            <person name="Yuki M."/>
            <person name="Ohkuma M."/>
        </authorList>
    </citation>
    <scope>NUCLEOTIDE SEQUENCE [LARGE SCALE GENOMIC DNA]</scope>
    <source>
        <strain evidence="3 6">EGH7</strain>
    </source>
</reference>
<comment type="caution">
    <text evidence="4">The sequence shown here is derived from an EMBL/GenBank/DDBJ whole genome shotgun (WGS) entry which is preliminary data.</text>
</comment>
<keyword evidence="1" id="KW-1133">Transmembrane helix</keyword>
<feature type="transmembrane region" description="Helical" evidence="1">
    <location>
        <begin position="12"/>
        <end position="35"/>
    </location>
</feature>
<protein>
    <recommendedName>
        <fullName evidence="2">CAAX prenyl protease 2/Lysostaphin resistance protein A-like domain-containing protein</fullName>
    </recommendedName>
</protein>
<feature type="transmembrane region" description="Helical" evidence="1">
    <location>
        <begin position="223"/>
        <end position="245"/>
    </location>
</feature>
<feature type="domain" description="CAAX prenyl protease 2/Lysostaphin resistance protein A-like" evidence="2">
    <location>
        <begin position="144"/>
        <end position="231"/>
    </location>
</feature>
<feature type="transmembrane region" description="Helical" evidence="1">
    <location>
        <begin position="252"/>
        <end position="270"/>
    </location>
</feature>
<feature type="transmembrane region" description="Helical" evidence="1">
    <location>
        <begin position="102"/>
        <end position="125"/>
    </location>
</feature>
<dbReference type="PANTHER" id="PTHR36435:SF1">
    <property type="entry name" value="CAAX AMINO TERMINAL PROTEASE FAMILY PROTEIN"/>
    <property type="match status" value="1"/>
</dbReference>
<dbReference type="GO" id="GO:0004175">
    <property type="term" value="F:endopeptidase activity"/>
    <property type="evidence" value="ECO:0007669"/>
    <property type="project" value="UniProtKB-ARBA"/>
</dbReference>
<dbReference type="Proteomes" id="UP000294613">
    <property type="component" value="Unassembled WGS sequence"/>
</dbReference>
<keyword evidence="1" id="KW-0472">Membrane</keyword>
<evidence type="ECO:0000313" key="4">
    <source>
        <dbReference type="EMBL" id="TCS61592.1"/>
    </source>
</evidence>
<dbReference type="EMBL" id="BHEO01000008">
    <property type="protein sequence ID" value="GBU05457.1"/>
    <property type="molecule type" value="Genomic_DNA"/>
</dbReference>
<sequence>MKQRSILGRVAVPLLIYYGISLVITMFASAIVAGLKMPQYLNGQVEYAQMVTEMTNEILKYTTIITGVTAIVAIPIFWWMFHKDNRIRRQMGMAEPAKASPVKYVWIVILGVAACVALNNILTLSNLAMISSYEETGANFYKVNIVAQIICLGILTPIAEELAFRGLIFKRLREVMNMKRAILISALIFGIYHGNLVQAVYGGVLGALLSYAYEKYGSIKAPILAHMVLNLTSVILSEIGGFSWMFEQPMRMGIATVACAAISATMYVMIQRIGQGEADQTSSEQQ</sequence>
<name>A0A4R3J815_9FIRM</name>
<evidence type="ECO:0000313" key="5">
    <source>
        <dbReference type="Proteomes" id="UP000294613"/>
    </source>
</evidence>
<evidence type="ECO:0000259" key="2">
    <source>
        <dbReference type="Pfam" id="PF02517"/>
    </source>
</evidence>
<feature type="transmembrane region" description="Helical" evidence="1">
    <location>
        <begin position="58"/>
        <end position="81"/>
    </location>
</feature>
<keyword evidence="1" id="KW-0812">Transmembrane</keyword>
<evidence type="ECO:0000256" key="1">
    <source>
        <dbReference type="SAM" id="Phobius"/>
    </source>
</evidence>
<evidence type="ECO:0000313" key="3">
    <source>
        <dbReference type="EMBL" id="GBU05457.1"/>
    </source>
</evidence>
<proteinExistence type="predicted"/>
<dbReference type="RefSeq" id="WP_116442492.1">
    <property type="nucleotide sequence ID" value="NZ_BHEO01000008.1"/>
</dbReference>